<evidence type="ECO:0000259" key="2">
    <source>
        <dbReference type="Pfam" id="PF18688"/>
    </source>
</evidence>
<dbReference type="Pfam" id="PF18688">
    <property type="entry name" value="DUF5638"/>
    <property type="match status" value="1"/>
</dbReference>
<gene>
    <name evidence="3" type="ORF">Lsan_3100</name>
</gene>
<dbReference type="PATRIC" id="fig|45074.5.peg.3336"/>
<organism evidence="3 4">
    <name type="scientific">Legionella santicrucis</name>
    <dbReference type="NCBI Taxonomy" id="45074"/>
    <lineage>
        <taxon>Bacteria</taxon>
        <taxon>Pseudomonadati</taxon>
        <taxon>Pseudomonadota</taxon>
        <taxon>Gammaproteobacteria</taxon>
        <taxon>Legionellales</taxon>
        <taxon>Legionellaceae</taxon>
        <taxon>Legionella</taxon>
    </lineage>
</organism>
<sequence>MPYNHRILEQRLSTCDDQLSALFATEKELDDKIKQQIKAVQDYYNLSYTKAASAKTVEAIARSYESFVALLTKVKNKEMPPKEAMDALINTSQSRKVNVLFNNLTKACELLFWSATAFSLYMGIFGIALPVLVIQPVLGIAVSITIVGAMLAAACKAISCFTEFKSLSRHDTEHTNESSLVSFFKPAPQEREVISPINEEINELEDICCI</sequence>
<dbReference type="OrthoDB" id="5650609at2"/>
<keyword evidence="4" id="KW-1185">Reference proteome</keyword>
<dbReference type="EMBL" id="LNYU01000085">
    <property type="protein sequence ID" value="KTD55548.1"/>
    <property type="molecule type" value="Genomic_DNA"/>
</dbReference>
<dbReference type="InterPro" id="IPR040737">
    <property type="entry name" value="DUF5638"/>
</dbReference>
<dbReference type="STRING" id="45074.Lsan_3100"/>
<feature type="domain" description="DUF5638" evidence="2">
    <location>
        <begin position="4"/>
        <end position="108"/>
    </location>
</feature>
<proteinExistence type="predicted"/>
<comment type="caution">
    <text evidence="3">The sequence shown here is derived from an EMBL/GenBank/DDBJ whole genome shotgun (WGS) entry which is preliminary data.</text>
</comment>
<dbReference type="RefSeq" id="WP_058515063.1">
    <property type="nucleotide sequence ID" value="NZ_CAAAIH010000023.1"/>
</dbReference>
<dbReference type="AlphaFoldDB" id="A0A0W0YF48"/>
<feature type="transmembrane region" description="Helical" evidence="1">
    <location>
        <begin position="110"/>
        <end position="132"/>
    </location>
</feature>
<keyword evidence="1" id="KW-0472">Membrane</keyword>
<reference evidence="3 4" key="1">
    <citation type="submission" date="2015-11" db="EMBL/GenBank/DDBJ databases">
        <title>Genomic analysis of 38 Legionella species identifies large and diverse effector repertoires.</title>
        <authorList>
            <person name="Burstein D."/>
            <person name="Amaro F."/>
            <person name="Zusman T."/>
            <person name="Lifshitz Z."/>
            <person name="Cohen O."/>
            <person name="Gilbert J.A."/>
            <person name="Pupko T."/>
            <person name="Shuman H.A."/>
            <person name="Segal G."/>
        </authorList>
    </citation>
    <scope>NUCLEOTIDE SEQUENCE [LARGE SCALE GENOMIC DNA]</scope>
    <source>
        <strain evidence="3 4">SC-63-C7</strain>
    </source>
</reference>
<accession>A0A0W0YF48</accession>
<feature type="transmembrane region" description="Helical" evidence="1">
    <location>
        <begin position="138"/>
        <end position="159"/>
    </location>
</feature>
<name>A0A0W0YF48_9GAMM</name>
<evidence type="ECO:0000256" key="1">
    <source>
        <dbReference type="SAM" id="Phobius"/>
    </source>
</evidence>
<dbReference type="Proteomes" id="UP000054703">
    <property type="component" value="Unassembled WGS sequence"/>
</dbReference>
<keyword evidence="1" id="KW-0812">Transmembrane</keyword>
<protein>
    <recommendedName>
        <fullName evidence="2">DUF5638 domain-containing protein</fullName>
    </recommendedName>
</protein>
<keyword evidence="1" id="KW-1133">Transmembrane helix</keyword>
<evidence type="ECO:0000313" key="4">
    <source>
        <dbReference type="Proteomes" id="UP000054703"/>
    </source>
</evidence>
<evidence type="ECO:0000313" key="3">
    <source>
        <dbReference type="EMBL" id="KTD55548.1"/>
    </source>
</evidence>